<dbReference type="GO" id="GO:0005829">
    <property type="term" value="C:cytosol"/>
    <property type="evidence" value="ECO:0007669"/>
    <property type="project" value="TreeGrafter"/>
</dbReference>
<keyword evidence="1" id="KW-0238">DNA-binding</keyword>
<dbReference type="Gene3D" id="2.60.120.10">
    <property type="entry name" value="Jelly Rolls"/>
    <property type="match status" value="1"/>
</dbReference>
<reference evidence="5" key="1">
    <citation type="submission" date="2018-06" db="EMBL/GenBank/DDBJ databases">
        <title>Aestuariibacter litoralis strain KCTC 52945T.</title>
        <authorList>
            <person name="Li X."/>
            <person name="Salam N."/>
            <person name="Li J.-L."/>
            <person name="Chen Y.-M."/>
            <person name="Yang Z.-W."/>
            <person name="Zhang L.-Y."/>
            <person name="Han M.-X."/>
            <person name="Xiao M."/>
            <person name="Li W.-J."/>
        </authorList>
    </citation>
    <scope>NUCLEOTIDE SEQUENCE [LARGE SCALE GENOMIC DNA]</scope>
    <source>
        <strain evidence="5">KCTC 52945</strain>
    </source>
</reference>
<feature type="domain" description="HTH cro/C1-type" evidence="3">
    <location>
        <begin position="25"/>
        <end position="79"/>
    </location>
</feature>
<dbReference type="InterPro" id="IPR011051">
    <property type="entry name" value="RmlC_Cupin_sf"/>
</dbReference>
<dbReference type="InterPro" id="IPR050807">
    <property type="entry name" value="TransReg_Diox_bact_type"/>
</dbReference>
<dbReference type="GO" id="GO:0003677">
    <property type="term" value="F:DNA binding"/>
    <property type="evidence" value="ECO:0007669"/>
    <property type="project" value="UniProtKB-KW"/>
</dbReference>
<dbReference type="Gene3D" id="1.10.260.40">
    <property type="entry name" value="lambda repressor-like DNA-binding domains"/>
    <property type="match status" value="1"/>
</dbReference>
<dbReference type="AlphaFoldDB" id="A0A2W2BM43"/>
<protein>
    <submittedName>
        <fullName evidence="4">XRE family transcriptional regulator</fullName>
    </submittedName>
</protein>
<gene>
    <name evidence="4" type="ORF">DK847_10740</name>
</gene>
<dbReference type="Pfam" id="PF07883">
    <property type="entry name" value="Cupin_2"/>
    <property type="match status" value="1"/>
</dbReference>
<dbReference type="SUPFAM" id="SSF47413">
    <property type="entry name" value="lambda repressor-like DNA-binding domains"/>
    <property type="match status" value="1"/>
</dbReference>
<comment type="caution">
    <text evidence="4">The sequence shown here is derived from an EMBL/GenBank/DDBJ whole genome shotgun (WGS) entry which is preliminary data.</text>
</comment>
<feature type="region of interest" description="Disordered" evidence="2">
    <location>
        <begin position="1"/>
        <end position="21"/>
    </location>
</feature>
<evidence type="ECO:0000313" key="4">
    <source>
        <dbReference type="EMBL" id="PZF76927.1"/>
    </source>
</evidence>
<organism evidence="4 5">
    <name type="scientific">Aestuariivirga litoralis</name>
    <dbReference type="NCBI Taxonomy" id="2650924"/>
    <lineage>
        <taxon>Bacteria</taxon>
        <taxon>Pseudomonadati</taxon>
        <taxon>Pseudomonadota</taxon>
        <taxon>Alphaproteobacteria</taxon>
        <taxon>Hyphomicrobiales</taxon>
        <taxon>Aestuariivirgaceae</taxon>
        <taxon>Aestuariivirga</taxon>
    </lineage>
</organism>
<proteinExistence type="predicted"/>
<dbReference type="PANTHER" id="PTHR46797">
    <property type="entry name" value="HTH-TYPE TRANSCRIPTIONAL REGULATOR"/>
    <property type="match status" value="1"/>
</dbReference>
<dbReference type="SMART" id="SM00530">
    <property type="entry name" value="HTH_XRE"/>
    <property type="match status" value="1"/>
</dbReference>
<dbReference type="InterPro" id="IPR014710">
    <property type="entry name" value="RmlC-like_jellyroll"/>
</dbReference>
<accession>A0A2W2BM43</accession>
<keyword evidence="5" id="KW-1185">Reference proteome</keyword>
<dbReference type="InterPro" id="IPR013096">
    <property type="entry name" value="Cupin_2"/>
</dbReference>
<dbReference type="Proteomes" id="UP000248795">
    <property type="component" value="Unassembled WGS sequence"/>
</dbReference>
<dbReference type="CDD" id="cd02209">
    <property type="entry name" value="cupin_XRE_C"/>
    <property type="match status" value="1"/>
</dbReference>
<dbReference type="RefSeq" id="WP_111198498.1">
    <property type="nucleotide sequence ID" value="NZ_QKVK01000004.1"/>
</dbReference>
<dbReference type="InterPro" id="IPR010982">
    <property type="entry name" value="Lambda_DNA-bd_dom_sf"/>
</dbReference>
<dbReference type="EMBL" id="QKVK01000004">
    <property type="protein sequence ID" value="PZF76927.1"/>
    <property type="molecule type" value="Genomic_DNA"/>
</dbReference>
<evidence type="ECO:0000256" key="2">
    <source>
        <dbReference type="SAM" id="MobiDB-lite"/>
    </source>
</evidence>
<sequence>MSTRRGRKNAPSQDFDPTPSLGKTIQRLRKAYNMSLGDLSEQSGVAKSIISQIERNETNPTLSTVYRLSRALDTTIDEVLRTEGGQLFLEHQSKSGVPILESQDGLCRLAIAGPLNLVEQVQWYDFRAKAGGVLESDPHPQGTVEHLYMLAGEIEVTTGEETRRVKLGETLRFRGDLPHKIVNVGTGEAHATMVLVLRQLGAADNSG</sequence>
<name>A0A2W2BM43_9HYPH</name>
<dbReference type="PANTHER" id="PTHR46797:SF1">
    <property type="entry name" value="METHYLPHOSPHONATE SYNTHASE"/>
    <property type="match status" value="1"/>
</dbReference>
<evidence type="ECO:0000259" key="3">
    <source>
        <dbReference type="PROSITE" id="PS50943"/>
    </source>
</evidence>
<dbReference type="PROSITE" id="PS50943">
    <property type="entry name" value="HTH_CROC1"/>
    <property type="match status" value="1"/>
</dbReference>
<dbReference type="Pfam" id="PF01381">
    <property type="entry name" value="HTH_3"/>
    <property type="match status" value="1"/>
</dbReference>
<evidence type="ECO:0000256" key="1">
    <source>
        <dbReference type="ARBA" id="ARBA00023125"/>
    </source>
</evidence>
<evidence type="ECO:0000313" key="5">
    <source>
        <dbReference type="Proteomes" id="UP000248795"/>
    </source>
</evidence>
<dbReference type="GO" id="GO:0003700">
    <property type="term" value="F:DNA-binding transcription factor activity"/>
    <property type="evidence" value="ECO:0007669"/>
    <property type="project" value="TreeGrafter"/>
</dbReference>
<dbReference type="InterPro" id="IPR001387">
    <property type="entry name" value="Cro/C1-type_HTH"/>
</dbReference>
<dbReference type="CDD" id="cd00093">
    <property type="entry name" value="HTH_XRE"/>
    <property type="match status" value="1"/>
</dbReference>
<dbReference type="SUPFAM" id="SSF51182">
    <property type="entry name" value="RmlC-like cupins"/>
    <property type="match status" value="1"/>
</dbReference>